<comment type="caution">
    <text evidence="2">The sequence shown here is derived from an EMBL/GenBank/DDBJ whole genome shotgun (WGS) entry which is preliminary data.</text>
</comment>
<evidence type="ECO:0000256" key="1">
    <source>
        <dbReference type="SAM" id="MobiDB-lite"/>
    </source>
</evidence>
<evidence type="ECO:0000313" key="2">
    <source>
        <dbReference type="EMBL" id="CAH9132387.1"/>
    </source>
</evidence>
<sequence>MHHETWSLTRPNLKNENRRRGRGCRRRRRFKIGEEEEDVGEEDNSKSDFEVARRWPSHVIVTRHSSLAAGRTPFAGRRTLLAMEIVVTLEIDGLLAEDFRRCSIDGKKGAPDD</sequence>
<name>A0AAV0FA84_9ASTE</name>
<gene>
    <name evidence="2" type="ORF">CEPIT_LOCUS32145</name>
</gene>
<organism evidence="2 3">
    <name type="scientific">Cuscuta epithymum</name>
    <dbReference type="NCBI Taxonomy" id="186058"/>
    <lineage>
        <taxon>Eukaryota</taxon>
        <taxon>Viridiplantae</taxon>
        <taxon>Streptophyta</taxon>
        <taxon>Embryophyta</taxon>
        <taxon>Tracheophyta</taxon>
        <taxon>Spermatophyta</taxon>
        <taxon>Magnoliopsida</taxon>
        <taxon>eudicotyledons</taxon>
        <taxon>Gunneridae</taxon>
        <taxon>Pentapetalae</taxon>
        <taxon>asterids</taxon>
        <taxon>lamiids</taxon>
        <taxon>Solanales</taxon>
        <taxon>Convolvulaceae</taxon>
        <taxon>Cuscuteae</taxon>
        <taxon>Cuscuta</taxon>
        <taxon>Cuscuta subgen. Cuscuta</taxon>
    </lineage>
</organism>
<protein>
    <submittedName>
        <fullName evidence="2">Uncharacterized protein</fullName>
    </submittedName>
</protein>
<dbReference type="EMBL" id="CAMAPF010000969">
    <property type="protein sequence ID" value="CAH9132387.1"/>
    <property type="molecule type" value="Genomic_DNA"/>
</dbReference>
<keyword evidence="3" id="KW-1185">Reference proteome</keyword>
<reference evidence="2" key="1">
    <citation type="submission" date="2022-07" db="EMBL/GenBank/DDBJ databases">
        <authorList>
            <person name="Macas J."/>
            <person name="Novak P."/>
            <person name="Neumann P."/>
        </authorList>
    </citation>
    <scope>NUCLEOTIDE SEQUENCE</scope>
</reference>
<feature type="region of interest" description="Disordered" evidence="1">
    <location>
        <begin position="1"/>
        <end position="24"/>
    </location>
</feature>
<feature type="compositionally biased region" description="Polar residues" evidence="1">
    <location>
        <begin position="1"/>
        <end position="12"/>
    </location>
</feature>
<dbReference type="Proteomes" id="UP001152523">
    <property type="component" value="Unassembled WGS sequence"/>
</dbReference>
<accession>A0AAV0FA84</accession>
<evidence type="ECO:0000313" key="3">
    <source>
        <dbReference type="Proteomes" id="UP001152523"/>
    </source>
</evidence>
<proteinExistence type="predicted"/>
<dbReference type="AlphaFoldDB" id="A0AAV0FA84"/>